<name>A0A5B7X5F2_9FLAO</name>
<dbReference type="Pfam" id="PF00082">
    <property type="entry name" value="Peptidase_S8"/>
    <property type="match status" value="1"/>
</dbReference>
<dbReference type="InterPro" id="IPR023828">
    <property type="entry name" value="Peptidase_S8_Ser-AS"/>
</dbReference>
<evidence type="ECO:0000256" key="2">
    <source>
        <dbReference type="ARBA" id="ARBA00022670"/>
    </source>
</evidence>
<dbReference type="OrthoDB" id="9798386at2"/>
<dbReference type="PROSITE" id="PS51892">
    <property type="entry name" value="SUBTILASE"/>
    <property type="match status" value="1"/>
</dbReference>
<evidence type="ECO:0000256" key="6">
    <source>
        <dbReference type="RuleBase" id="RU003355"/>
    </source>
</evidence>
<evidence type="ECO:0000313" key="11">
    <source>
        <dbReference type="EMBL" id="QCY70430.1"/>
    </source>
</evidence>
<keyword evidence="2 5" id="KW-0645">Protease</keyword>
<dbReference type="InterPro" id="IPR036852">
    <property type="entry name" value="Peptidase_S8/S53_dom_sf"/>
</dbReference>
<dbReference type="PROSITE" id="PS51257">
    <property type="entry name" value="PROKAR_LIPOPROTEIN"/>
    <property type="match status" value="1"/>
</dbReference>
<dbReference type="PROSITE" id="PS00136">
    <property type="entry name" value="SUBTILASE_ASP"/>
    <property type="match status" value="1"/>
</dbReference>
<proteinExistence type="inferred from homology"/>
<keyword evidence="8" id="KW-0732">Signal</keyword>
<dbReference type="GO" id="GO:0005615">
    <property type="term" value="C:extracellular space"/>
    <property type="evidence" value="ECO:0007669"/>
    <property type="project" value="TreeGrafter"/>
</dbReference>
<keyword evidence="3 5" id="KW-0378">Hydrolase</keyword>
<organism evidence="11 12">
    <name type="scientific">Antarcticibacterium flavum</name>
    <dbReference type="NCBI Taxonomy" id="2058175"/>
    <lineage>
        <taxon>Bacteria</taxon>
        <taxon>Pseudomonadati</taxon>
        <taxon>Bacteroidota</taxon>
        <taxon>Flavobacteriia</taxon>
        <taxon>Flavobacteriales</taxon>
        <taxon>Flavobacteriaceae</taxon>
        <taxon>Antarcticibacterium</taxon>
    </lineage>
</organism>
<evidence type="ECO:0000256" key="1">
    <source>
        <dbReference type="ARBA" id="ARBA00011073"/>
    </source>
</evidence>
<feature type="active site" description="Charge relay system" evidence="5">
    <location>
        <position position="193"/>
    </location>
</feature>
<feature type="signal peptide" evidence="8">
    <location>
        <begin position="1"/>
        <end position="18"/>
    </location>
</feature>
<evidence type="ECO:0000256" key="8">
    <source>
        <dbReference type="SAM" id="SignalP"/>
    </source>
</evidence>
<evidence type="ECO:0000259" key="10">
    <source>
        <dbReference type="Pfam" id="PF05922"/>
    </source>
</evidence>
<dbReference type="InterPro" id="IPR034193">
    <property type="entry name" value="PCSK9_ProteinaseK-like"/>
</dbReference>
<dbReference type="GO" id="GO:0006508">
    <property type="term" value="P:proteolysis"/>
    <property type="evidence" value="ECO:0007669"/>
    <property type="project" value="UniProtKB-KW"/>
</dbReference>
<feature type="active site" description="Charge relay system" evidence="5">
    <location>
        <position position="229"/>
    </location>
</feature>
<reference evidence="11 12" key="1">
    <citation type="submission" date="2019-06" db="EMBL/GenBank/DDBJ databases">
        <title>Complete genome sequence of Antarcticibacterium flavum KCTC 52984T from an Antarctic marine sediment.</title>
        <authorList>
            <person name="Lee Y.M."/>
            <person name="Shin S.C."/>
        </authorList>
    </citation>
    <scope>NUCLEOTIDE SEQUENCE [LARGE SCALE GENOMIC DNA]</scope>
    <source>
        <strain evidence="11 12">KCTC 52984</strain>
    </source>
</reference>
<dbReference type="SUPFAM" id="SSF52743">
    <property type="entry name" value="Subtilisin-like"/>
    <property type="match status" value="1"/>
</dbReference>
<evidence type="ECO:0000256" key="5">
    <source>
        <dbReference type="PROSITE-ProRule" id="PRU01240"/>
    </source>
</evidence>
<dbReference type="SUPFAM" id="SSF54897">
    <property type="entry name" value="Protease propeptides/inhibitors"/>
    <property type="match status" value="1"/>
</dbReference>
<dbReference type="Pfam" id="PF05922">
    <property type="entry name" value="Inhibitor_I9"/>
    <property type="match status" value="1"/>
</dbReference>
<evidence type="ECO:0000256" key="3">
    <source>
        <dbReference type="ARBA" id="ARBA00022801"/>
    </source>
</evidence>
<evidence type="ECO:0000256" key="4">
    <source>
        <dbReference type="ARBA" id="ARBA00022825"/>
    </source>
</evidence>
<dbReference type="Gene3D" id="3.40.50.200">
    <property type="entry name" value="Peptidase S8/S53 domain"/>
    <property type="match status" value="1"/>
</dbReference>
<dbReference type="KEGG" id="afla:FHG64_14010"/>
<dbReference type="RefSeq" id="WP_139066989.1">
    <property type="nucleotide sequence ID" value="NZ_CP040812.1"/>
</dbReference>
<dbReference type="PROSITE" id="PS00138">
    <property type="entry name" value="SUBTILASE_SER"/>
    <property type="match status" value="1"/>
</dbReference>
<feature type="region of interest" description="Disordered" evidence="7">
    <location>
        <begin position="139"/>
        <end position="172"/>
    </location>
</feature>
<dbReference type="CDD" id="cd04077">
    <property type="entry name" value="Peptidases_S8_PCSK9_ProteinaseK_like"/>
    <property type="match status" value="1"/>
</dbReference>
<dbReference type="InterPro" id="IPR000209">
    <property type="entry name" value="Peptidase_S8/S53_dom"/>
</dbReference>
<evidence type="ECO:0000256" key="7">
    <source>
        <dbReference type="SAM" id="MobiDB-lite"/>
    </source>
</evidence>
<feature type="active site" description="Charge relay system" evidence="5">
    <location>
        <position position="387"/>
    </location>
</feature>
<protein>
    <submittedName>
        <fullName evidence="11">S8 family peptidase</fullName>
    </submittedName>
</protein>
<feature type="chain" id="PRO_5023129574" evidence="8">
    <location>
        <begin position="19"/>
        <end position="422"/>
    </location>
</feature>
<feature type="domain" description="Peptidase S8/S53" evidence="9">
    <location>
        <begin position="191"/>
        <end position="399"/>
    </location>
</feature>
<dbReference type="PANTHER" id="PTHR43806">
    <property type="entry name" value="PEPTIDASE S8"/>
    <property type="match status" value="1"/>
</dbReference>
<evidence type="ECO:0000313" key="12">
    <source>
        <dbReference type="Proteomes" id="UP000309016"/>
    </source>
</evidence>
<gene>
    <name evidence="11" type="ORF">FHG64_14010</name>
</gene>
<evidence type="ECO:0000259" key="9">
    <source>
        <dbReference type="Pfam" id="PF00082"/>
    </source>
</evidence>
<dbReference type="InterPro" id="IPR015500">
    <property type="entry name" value="Peptidase_S8_subtilisin-rel"/>
</dbReference>
<dbReference type="InterPro" id="IPR022398">
    <property type="entry name" value="Peptidase_S8_His-AS"/>
</dbReference>
<feature type="domain" description="Inhibitor I9" evidence="10">
    <location>
        <begin position="51"/>
        <end position="137"/>
    </location>
</feature>
<dbReference type="Gene3D" id="3.30.70.80">
    <property type="entry name" value="Peptidase S8 propeptide/proteinase inhibitor I9"/>
    <property type="match status" value="1"/>
</dbReference>
<keyword evidence="12" id="KW-1185">Reference proteome</keyword>
<dbReference type="EMBL" id="CP040812">
    <property type="protein sequence ID" value="QCY70430.1"/>
    <property type="molecule type" value="Genomic_DNA"/>
</dbReference>
<comment type="similarity">
    <text evidence="1 5 6">Belongs to the peptidase S8 family.</text>
</comment>
<dbReference type="PRINTS" id="PR00723">
    <property type="entry name" value="SUBTILISIN"/>
</dbReference>
<dbReference type="InterPro" id="IPR050131">
    <property type="entry name" value="Peptidase_S8_subtilisin-like"/>
</dbReference>
<dbReference type="InterPro" id="IPR037045">
    <property type="entry name" value="S8pro/Inhibitor_I9_sf"/>
</dbReference>
<dbReference type="Proteomes" id="UP000309016">
    <property type="component" value="Chromosome"/>
</dbReference>
<dbReference type="GO" id="GO:0004252">
    <property type="term" value="F:serine-type endopeptidase activity"/>
    <property type="evidence" value="ECO:0007669"/>
    <property type="project" value="UniProtKB-UniRule"/>
</dbReference>
<dbReference type="PROSITE" id="PS00137">
    <property type="entry name" value="SUBTILASE_HIS"/>
    <property type="match status" value="1"/>
</dbReference>
<dbReference type="PANTHER" id="PTHR43806:SF11">
    <property type="entry name" value="CEREVISIN-RELATED"/>
    <property type="match status" value="1"/>
</dbReference>
<dbReference type="InterPro" id="IPR023827">
    <property type="entry name" value="Peptidase_S8_Asp-AS"/>
</dbReference>
<sequence>MKLKLNLRLFATAVVASAFLFSCSQEEQAPVEEAVFTELDSNFDSKLIENQYIVVYRSGAVEDFGAKYPDNYSKAQEAMATQTKMILADAKISDAEIVNVYSRTLNGATLKLTKEQVEVLRKKKEVAYVEQDRIVTFAPPCGTPNGGPCDEPDPTDPTDPGDGGTSNQDTPYGITRVNGVSGYAGNGVAWIVDSGIDLDHPDLNVDASRAFNAFTSGRDGKSADDGNGHGTHVAGTVAALNNDIGVIGVAPGATVIPVKVLDSRGSGSYSGVIAGVDWVGANGKAGDVANMSLGGPVSQALDDAVVAASNKGIWFALAAGNESNDANNSSPARANGAYIVTISAMDVNDNWASFSNYGNPPVDYAAPGVAVKSTWKDGGYNTISGTSMASPHAAGVLLLGAASTDGTVNNDPDGNADPIIVH</sequence>
<keyword evidence="4 5" id="KW-0720">Serine protease</keyword>
<dbReference type="InterPro" id="IPR010259">
    <property type="entry name" value="S8pro/Inhibitor_I9"/>
</dbReference>
<accession>A0A5B7X5F2</accession>
<dbReference type="AlphaFoldDB" id="A0A5B7X5F2"/>